<keyword evidence="2" id="KW-1185">Reference proteome</keyword>
<comment type="caution">
    <text evidence="1">The sequence shown here is derived from an EMBL/GenBank/DDBJ whole genome shotgun (WGS) entry which is preliminary data.</text>
</comment>
<dbReference type="AlphaFoldDB" id="A0A0B0N4M2"/>
<reference evidence="2" key="1">
    <citation type="submission" date="2014-09" db="EMBL/GenBank/DDBJ databases">
        <authorList>
            <person name="Mudge J."/>
            <person name="Ramaraj T."/>
            <person name="Lindquist I.E."/>
            <person name="Bharti A.K."/>
            <person name="Sundararajan A."/>
            <person name="Cameron C.T."/>
            <person name="Woodward J.E."/>
            <person name="May G.D."/>
            <person name="Brubaker C."/>
            <person name="Broadhvest J."/>
            <person name="Wilkins T.A."/>
        </authorList>
    </citation>
    <scope>NUCLEOTIDE SEQUENCE</scope>
    <source>
        <strain evidence="2">cv. AKA8401</strain>
    </source>
</reference>
<gene>
    <name evidence="1" type="ORF">F383_34337</name>
</gene>
<dbReference type="EMBL" id="JRRC01478478">
    <property type="protein sequence ID" value="KHG07617.1"/>
    <property type="molecule type" value="Genomic_DNA"/>
</dbReference>
<accession>A0A0B0N4M2</accession>
<sequence>MCIIDIFEIRMPHQYNLLVTEPRLNCMNS</sequence>
<evidence type="ECO:0000313" key="2">
    <source>
        <dbReference type="Proteomes" id="UP000032142"/>
    </source>
</evidence>
<organism evidence="1 2">
    <name type="scientific">Gossypium arboreum</name>
    <name type="common">Tree cotton</name>
    <name type="synonym">Gossypium nanking</name>
    <dbReference type="NCBI Taxonomy" id="29729"/>
    <lineage>
        <taxon>Eukaryota</taxon>
        <taxon>Viridiplantae</taxon>
        <taxon>Streptophyta</taxon>
        <taxon>Embryophyta</taxon>
        <taxon>Tracheophyta</taxon>
        <taxon>Spermatophyta</taxon>
        <taxon>Magnoliopsida</taxon>
        <taxon>eudicotyledons</taxon>
        <taxon>Gunneridae</taxon>
        <taxon>Pentapetalae</taxon>
        <taxon>rosids</taxon>
        <taxon>malvids</taxon>
        <taxon>Malvales</taxon>
        <taxon>Malvaceae</taxon>
        <taxon>Malvoideae</taxon>
        <taxon>Gossypium</taxon>
    </lineage>
</organism>
<name>A0A0B0N4M2_GOSAR</name>
<proteinExistence type="predicted"/>
<dbReference type="Proteomes" id="UP000032142">
    <property type="component" value="Unassembled WGS sequence"/>
</dbReference>
<protein>
    <submittedName>
        <fullName evidence="1">Uncharacterized protein</fullName>
    </submittedName>
</protein>
<evidence type="ECO:0000313" key="1">
    <source>
        <dbReference type="EMBL" id="KHG07617.1"/>
    </source>
</evidence>